<evidence type="ECO:0000256" key="1">
    <source>
        <dbReference type="SAM" id="MobiDB-lite"/>
    </source>
</evidence>
<dbReference type="EMBL" id="JAYMGO010000011">
    <property type="protein sequence ID" value="KAL1265227.1"/>
    <property type="molecule type" value="Genomic_DNA"/>
</dbReference>
<dbReference type="Proteomes" id="UP001558613">
    <property type="component" value="Unassembled WGS sequence"/>
</dbReference>
<protein>
    <submittedName>
        <fullName evidence="2">Uncharacterized protein</fullName>
    </submittedName>
</protein>
<feature type="compositionally biased region" description="Polar residues" evidence="1">
    <location>
        <begin position="143"/>
        <end position="162"/>
    </location>
</feature>
<evidence type="ECO:0000313" key="3">
    <source>
        <dbReference type="Proteomes" id="UP001558613"/>
    </source>
</evidence>
<accession>A0ABR3MKW9</accession>
<keyword evidence="3" id="KW-1185">Reference proteome</keyword>
<proteinExistence type="predicted"/>
<reference evidence="2 3" key="1">
    <citation type="submission" date="2023-09" db="EMBL/GenBank/DDBJ databases">
        <authorList>
            <person name="Wang M."/>
        </authorList>
    </citation>
    <scope>NUCLEOTIDE SEQUENCE [LARGE SCALE GENOMIC DNA]</scope>
    <source>
        <strain evidence="2">GT-2023</strain>
        <tissue evidence="2">Liver</tissue>
    </source>
</reference>
<feature type="region of interest" description="Disordered" evidence="1">
    <location>
        <begin position="143"/>
        <end position="165"/>
    </location>
</feature>
<name>A0ABR3MKW9_9TELE</name>
<comment type="caution">
    <text evidence="2">The sequence shown here is derived from an EMBL/GenBank/DDBJ whole genome shotgun (WGS) entry which is preliminary data.</text>
</comment>
<organism evidence="2 3">
    <name type="scientific">Cirrhinus molitorella</name>
    <name type="common">mud carp</name>
    <dbReference type="NCBI Taxonomy" id="172907"/>
    <lineage>
        <taxon>Eukaryota</taxon>
        <taxon>Metazoa</taxon>
        <taxon>Chordata</taxon>
        <taxon>Craniata</taxon>
        <taxon>Vertebrata</taxon>
        <taxon>Euteleostomi</taxon>
        <taxon>Actinopterygii</taxon>
        <taxon>Neopterygii</taxon>
        <taxon>Teleostei</taxon>
        <taxon>Ostariophysi</taxon>
        <taxon>Cypriniformes</taxon>
        <taxon>Cyprinidae</taxon>
        <taxon>Labeoninae</taxon>
        <taxon>Labeonini</taxon>
        <taxon>Cirrhinus</taxon>
    </lineage>
</organism>
<gene>
    <name evidence="2" type="ORF">QQF64_003254</name>
</gene>
<feature type="non-terminal residue" evidence="2">
    <location>
        <position position="292"/>
    </location>
</feature>
<sequence length="292" mass="32099">MYSGQLSLSLPSFQNQLIRLNRAVQRSAAHTLHSSRFRSIEAKIWFQLLFGDSMATMSDENQCEEMEIDDSAQHGNLSEDFQMDTSNDQGVRGNVVTHQPSSINGPGLLSMGHDKKDLKTADTGGPLGVMTFLNAVDKTNLQPEQALSSSSSDGQQNHTFLNAQDLKTADTGGQYSSLPLGVMMFPNAVDKTNLQPEQALSSSSSGGQQNYTFLNAEDRHTADGEESQPQDIATFKIKLESKLERIEPKRWKAALQKALQTWLSGLEGKPSVLKFTLMDNHSHAEVQITPSK</sequence>
<evidence type="ECO:0000313" key="2">
    <source>
        <dbReference type="EMBL" id="KAL1265227.1"/>
    </source>
</evidence>